<dbReference type="RefSeq" id="WP_078928547.1">
    <property type="nucleotide sequence ID" value="NZ_FUXX01000013.1"/>
</dbReference>
<evidence type="ECO:0000259" key="1">
    <source>
        <dbReference type="Pfam" id="PF21083"/>
    </source>
</evidence>
<proteinExistence type="predicted"/>
<organism evidence="2 3">
    <name type="scientific">Succinivibrio dextrinosolvens DSM 3072</name>
    <dbReference type="NCBI Taxonomy" id="1123324"/>
    <lineage>
        <taxon>Bacteria</taxon>
        <taxon>Pseudomonadati</taxon>
        <taxon>Pseudomonadota</taxon>
        <taxon>Gammaproteobacteria</taxon>
        <taxon>Aeromonadales</taxon>
        <taxon>Succinivibrionaceae</taxon>
        <taxon>Succinivibrio</taxon>
    </lineage>
</organism>
<dbReference type="EMBL" id="FUXX01000013">
    <property type="protein sequence ID" value="SKA61114.1"/>
    <property type="molecule type" value="Genomic_DNA"/>
</dbReference>
<feature type="domain" description="Cell-division protein ZapC N-terminal" evidence="1">
    <location>
        <begin position="3"/>
        <end position="90"/>
    </location>
</feature>
<dbReference type="Pfam" id="PF21083">
    <property type="entry name" value="ZapC_N"/>
    <property type="match status" value="1"/>
</dbReference>
<name>A0A1T4V834_9GAMM</name>
<gene>
    <name evidence="2" type="ORF">SAMN02745213_01030</name>
</gene>
<accession>A0A1T4V834</accession>
<protein>
    <submittedName>
        <fullName evidence="2">Cell-division protein ZapC</fullName>
    </submittedName>
</protein>
<sequence>MVISPQNDCTWTYHDGKLSINLTTDEGKSYLFKTRYNVEDLFVRPESNSQFCIDDANLLTDYQDGLYEILKNESFALDLGLNAVACEKFTRPAAPTSRYFLALDRPAVEFARGDVVIVYSKAGSAGYCLVLEEIDADGMVRLMLLSEELVLDKEQNRGYQIGMMIRVCPECIGDIYSGSNDRRVRYA</sequence>
<evidence type="ECO:0000313" key="2">
    <source>
        <dbReference type="EMBL" id="SKA61114.1"/>
    </source>
</evidence>
<dbReference type="AlphaFoldDB" id="A0A1T4V834"/>
<reference evidence="3" key="1">
    <citation type="submission" date="2017-02" db="EMBL/GenBank/DDBJ databases">
        <authorList>
            <person name="Varghese N."/>
            <person name="Submissions S."/>
        </authorList>
    </citation>
    <scope>NUCLEOTIDE SEQUENCE [LARGE SCALE GENOMIC DNA]</scope>
    <source>
        <strain evidence="3">DSM 3072</strain>
    </source>
</reference>
<dbReference type="Proteomes" id="UP000242432">
    <property type="component" value="Unassembled WGS sequence"/>
</dbReference>
<dbReference type="InterPro" id="IPR048373">
    <property type="entry name" value="ZapC_N"/>
</dbReference>
<keyword evidence="3" id="KW-1185">Reference proteome</keyword>
<evidence type="ECO:0000313" key="3">
    <source>
        <dbReference type="Proteomes" id="UP000242432"/>
    </source>
</evidence>